<protein>
    <submittedName>
        <fullName evidence="2">Putative secreted protein</fullName>
    </submittedName>
</protein>
<dbReference type="Proteomes" id="UP000542125">
    <property type="component" value="Unassembled WGS sequence"/>
</dbReference>
<gene>
    <name evidence="2" type="ORF">FHW18_001513</name>
</gene>
<dbReference type="Gene3D" id="3.30.70.2970">
    <property type="entry name" value="Protein of unknown function (DUF541), domain 2"/>
    <property type="match status" value="1"/>
</dbReference>
<proteinExistence type="predicted"/>
<dbReference type="RefSeq" id="WP_179584904.1">
    <property type="nucleotide sequence ID" value="NZ_JACBYR010000001.1"/>
</dbReference>
<organism evidence="2 3">
    <name type="scientific">Pigmentiphaga litoralis</name>
    <dbReference type="NCBI Taxonomy" id="516702"/>
    <lineage>
        <taxon>Bacteria</taxon>
        <taxon>Pseudomonadati</taxon>
        <taxon>Pseudomonadota</taxon>
        <taxon>Betaproteobacteria</taxon>
        <taxon>Burkholderiales</taxon>
        <taxon>Alcaligenaceae</taxon>
        <taxon>Pigmentiphaga</taxon>
    </lineage>
</organism>
<keyword evidence="3" id="KW-1185">Reference proteome</keyword>
<dbReference type="AlphaFoldDB" id="A0A7Y9ISI3"/>
<dbReference type="Gene3D" id="3.30.110.170">
    <property type="entry name" value="Protein of unknown function (DUF541), domain 1"/>
    <property type="match status" value="1"/>
</dbReference>
<dbReference type="PANTHER" id="PTHR34387">
    <property type="entry name" value="SLR1258 PROTEIN"/>
    <property type="match status" value="1"/>
</dbReference>
<evidence type="ECO:0000313" key="3">
    <source>
        <dbReference type="Proteomes" id="UP000542125"/>
    </source>
</evidence>
<name>A0A7Y9ISI3_9BURK</name>
<feature type="signal peptide" evidence="1">
    <location>
        <begin position="1"/>
        <end position="35"/>
    </location>
</feature>
<dbReference type="Pfam" id="PF04402">
    <property type="entry name" value="SIMPL"/>
    <property type="match status" value="1"/>
</dbReference>
<evidence type="ECO:0000256" key="1">
    <source>
        <dbReference type="SAM" id="SignalP"/>
    </source>
</evidence>
<feature type="chain" id="PRO_5031404791" evidence="1">
    <location>
        <begin position="36"/>
        <end position="258"/>
    </location>
</feature>
<dbReference type="GO" id="GO:0006974">
    <property type="term" value="P:DNA damage response"/>
    <property type="evidence" value="ECO:0007669"/>
    <property type="project" value="TreeGrafter"/>
</dbReference>
<sequence>MARFLTRTALSAALSAALSTTALTAALLAPGVASAQMPAQYAQAPARPELPQLSLEAAASSDVAQDKVEVTLAKEIEGADQAQLSDQLNKVLASTLATAKRNTKVESRSGNYRVWANTDRNGKITGWRGRAELFLESKDFVAASTLAGELGQAMAVSNINFSLSREAREAEEQRLLQEAAKAFGVRATSAAQAFGFGSYAVKTLDLSGSGTVYSPRPMMMRAASADAKMAEALPLEAGKATVTVSVRGTVELLGTQQR</sequence>
<dbReference type="EMBL" id="JACBYR010000001">
    <property type="protein sequence ID" value="NYE82242.1"/>
    <property type="molecule type" value="Genomic_DNA"/>
</dbReference>
<evidence type="ECO:0000313" key="2">
    <source>
        <dbReference type="EMBL" id="NYE82242.1"/>
    </source>
</evidence>
<dbReference type="InterPro" id="IPR052022">
    <property type="entry name" value="26kDa_periplasmic_antigen"/>
</dbReference>
<keyword evidence="1" id="KW-0732">Signal</keyword>
<comment type="caution">
    <text evidence="2">The sequence shown here is derived from an EMBL/GenBank/DDBJ whole genome shotgun (WGS) entry which is preliminary data.</text>
</comment>
<dbReference type="InterPro" id="IPR007497">
    <property type="entry name" value="SIMPL/DUF541"/>
</dbReference>
<dbReference type="PANTHER" id="PTHR34387:SF1">
    <property type="entry name" value="PERIPLASMIC IMMUNOGENIC PROTEIN"/>
    <property type="match status" value="1"/>
</dbReference>
<accession>A0A7Y9ISI3</accession>
<reference evidence="2 3" key="1">
    <citation type="submission" date="2020-07" db="EMBL/GenBank/DDBJ databases">
        <title>Genomic Encyclopedia of Type Strains, Phase IV (KMG-V): Genome sequencing to study the core and pangenomes of soil and plant-associated prokaryotes.</title>
        <authorList>
            <person name="Whitman W."/>
        </authorList>
    </citation>
    <scope>NUCLEOTIDE SEQUENCE [LARGE SCALE GENOMIC DNA]</scope>
    <source>
        <strain evidence="2 3">SAS40</strain>
    </source>
</reference>